<keyword evidence="7" id="KW-0067">ATP-binding</keyword>
<dbReference type="Pfam" id="PF01326">
    <property type="entry name" value="PPDK_N"/>
    <property type="match status" value="1"/>
</dbReference>
<comment type="caution">
    <text evidence="10">The sequence shown here is derived from an EMBL/GenBank/DDBJ whole genome shotgun (WGS) entry which is preliminary data.</text>
</comment>
<dbReference type="InterPro" id="IPR002192">
    <property type="entry name" value="PPDK_AMP/ATP-bd"/>
</dbReference>
<dbReference type="GO" id="GO:0005524">
    <property type="term" value="F:ATP binding"/>
    <property type="evidence" value="ECO:0007669"/>
    <property type="project" value="UniProtKB-KW"/>
</dbReference>
<name>T1A2J9_9ZZZZ</name>
<reference evidence="10" key="2">
    <citation type="journal article" date="2014" name="ISME J.">
        <title>Microbial stratification in low pH oxic and suboxic macroscopic growths along an acid mine drainage.</title>
        <authorList>
            <person name="Mendez-Garcia C."/>
            <person name="Mesa V."/>
            <person name="Sprenger R.R."/>
            <person name="Richter M."/>
            <person name="Diez M.S."/>
            <person name="Solano J."/>
            <person name="Bargiela R."/>
            <person name="Golyshina O.V."/>
            <person name="Manteca A."/>
            <person name="Ramos J.L."/>
            <person name="Gallego J.R."/>
            <person name="Llorente I."/>
            <person name="Martins Dos Santos V.A."/>
            <person name="Jensen O.N."/>
            <person name="Pelaez A.I."/>
            <person name="Sanchez J."/>
            <person name="Ferrer M."/>
        </authorList>
    </citation>
    <scope>NUCLEOTIDE SEQUENCE</scope>
</reference>
<keyword evidence="8" id="KW-0460">Magnesium</keyword>
<protein>
    <submittedName>
        <fullName evidence="10">Phosphoenolpyruvate synthase</fullName>
    </submittedName>
</protein>
<dbReference type="AlphaFoldDB" id="T1A2J9"/>
<evidence type="ECO:0000256" key="4">
    <source>
        <dbReference type="ARBA" id="ARBA00022723"/>
    </source>
</evidence>
<reference evidence="10" key="1">
    <citation type="submission" date="2013-08" db="EMBL/GenBank/DDBJ databases">
        <authorList>
            <person name="Mendez C."/>
            <person name="Richter M."/>
            <person name="Ferrer M."/>
            <person name="Sanchez J."/>
        </authorList>
    </citation>
    <scope>NUCLEOTIDE SEQUENCE</scope>
</reference>
<dbReference type="PANTHER" id="PTHR43030">
    <property type="entry name" value="PHOSPHOENOLPYRUVATE SYNTHASE"/>
    <property type="match status" value="1"/>
</dbReference>
<dbReference type="GO" id="GO:0008986">
    <property type="term" value="F:pyruvate, water dikinase activity"/>
    <property type="evidence" value="ECO:0007669"/>
    <property type="project" value="InterPro"/>
</dbReference>
<proteinExistence type="inferred from homology"/>
<dbReference type="PANTHER" id="PTHR43030:SF1">
    <property type="entry name" value="PHOSPHOENOLPYRUVATE SYNTHASE"/>
    <property type="match status" value="1"/>
</dbReference>
<evidence type="ECO:0000256" key="5">
    <source>
        <dbReference type="ARBA" id="ARBA00022741"/>
    </source>
</evidence>
<evidence type="ECO:0000256" key="2">
    <source>
        <dbReference type="ARBA" id="ARBA00007837"/>
    </source>
</evidence>
<evidence type="ECO:0000256" key="3">
    <source>
        <dbReference type="ARBA" id="ARBA00022679"/>
    </source>
</evidence>
<keyword evidence="6" id="KW-0418">Kinase</keyword>
<evidence type="ECO:0000313" key="10">
    <source>
        <dbReference type="EMBL" id="EQD54781.1"/>
    </source>
</evidence>
<evidence type="ECO:0000256" key="8">
    <source>
        <dbReference type="ARBA" id="ARBA00022842"/>
    </source>
</evidence>
<evidence type="ECO:0000259" key="9">
    <source>
        <dbReference type="Pfam" id="PF01326"/>
    </source>
</evidence>
<comment type="similarity">
    <text evidence="2">Belongs to the PEP-utilizing enzyme family.</text>
</comment>
<dbReference type="EMBL" id="AUZX01008704">
    <property type="protein sequence ID" value="EQD54781.1"/>
    <property type="molecule type" value="Genomic_DNA"/>
</dbReference>
<dbReference type="SUPFAM" id="SSF56059">
    <property type="entry name" value="Glutathione synthetase ATP-binding domain-like"/>
    <property type="match status" value="1"/>
</dbReference>
<accession>T1A2J9</accession>
<dbReference type="InterPro" id="IPR006319">
    <property type="entry name" value="PEP_synth"/>
</dbReference>
<keyword evidence="10" id="KW-0670">Pyruvate</keyword>
<comment type="cofactor">
    <cofactor evidence="1">
        <name>Mg(2+)</name>
        <dbReference type="ChEBI" id="CHEBI:18420"/>
    </cofactor>
</comment>
<evidence type="ECO:0000256" key="7">
    <source>
        <dbReference type="ARBA" id="ARBA00022840"/>
    </source>
</evidence>
<keyword evidence="4" id="KW-0479">Metal-binding</keyword>
<evidence type="ECO:0000256" key="1">
    <source>
        <dbReference type="ARBA" id="ARBA00001946"/>
    </source>
</evidence>
<feature type="non-terminal residue" evidence="10">
    <location>
        <position position="120"/>
    </location>
</feature>
<keyword evidence="5" id="KW-0547">Nucleotide-binding</keyword>
<evidence type="ECO:0000256" key="6">
    <source>
        <dbReference type="ARBA" id="ARBA00022777"/>
    </source>
</evidence>
<dbReference type="GO" id="GO:0046872">
    <property type="term" value="F:metal ion binding"/>
    <property type="evidence" value="ECO:0007669"/>
    <property type="project" value="UniProtKB-KW"/>
</dbReference>
<gene>
    <name evidence="10" type="ORF">B1A_12055</name>
</gene>
<feature type="domain" description="Pyruvate phosphate dikinase AMP/ATP-binding" evidence="9">
    <location>
        <begin position="15"/>
        <end position="95"/>
    </location>
</feature>
<organism evidence="10">
    <name type="scientific">mine drainage metagenome</name>
    <dbReference type="NCBI Taxonomy" id="410659"/>
    <lineage>
        <taxon>unclassified sequences</taxon>
        <taxon>metagenomes</taxon>
        <taxon>ecological metagenomes</taxon>
    </lineage>
</organism>
<sequence length="120" mass="13393">MIFTNTLNTGNIAVEYTKNIDTSSEERSHYCITDSDVMVLTDYAIKVENHYSNKAGSYKPMDMEWAKDGLDGQLYMVQARPETVSSQKKGNILEIYHLKERSAVLLRGRAVGTKIGAGKA</sequence>
<keyword evidence="3" id="KW-0808">Transferase</keyword>
<dbReference type="Gene3D" id="3.30.470.20">
    <property type="entry name" value="ATP-grasp fold, B domain"/>
    <property type="match status" value="1"/>
</dbReference>